<dbReference type="GO" id="GO:0019843">
    <property type="term" value="F:rRNA binding"/>
    <property type="evidence" value="ECO:0007669"/>
    <property type="project" value="UniProtKB-UniRule"/>
</dbReference>
<dbReference type="GO" id="GO:0005737">
    <property type="term" value="C:cytoplasm"/>
    <property type="evidence" value="ECO:0007669"/>
    <property type="project" value="UniProtKB-SubCell"/>
</dbReference>
<evidence type="ECO:0000256" key="7">
    <source>
        <dbReference type="ARBA" id="ARBA00022691"/>
    </source>
</evidence>
<dbReference type="NCBIfam" id="TIGR00048">
    <property type="entry name" value="rRNA_mod_RlmN"/>
    <property type="match status" value="1"/>
</dbReference>
<dbReference type="GO" id="GO:0002935">
    <property type="term" value="F:tRNA (adenine(37)-C2)-methyltransferase activity"/>
    <property type="evidence" value="ECO:0007669"/>
    <property type="project" value="UniProtKB-UniRule"/>
</dbReference>
<comment type="function">
    <text evidence="12">Specifically methylates position 2 of adenine 2503 in 23S rRNA and position 2 of adenine 37 in tRNAs.</text>
</comment>
<feature type="binding site" evidence="12">
    <location>
        <position position="110"/>
    </location>
    <ligand>
        <name>[4Fe-4S] cluster</name>
        <dbReference type="ChEBI" id="CHEBI:49883"/>
        <note>4Fe-4S-S-AdoMet</note>
    </ligand>
</feature>
<protein>
    <recommendedName>
        <fullName evidence="12">Probable dual-specificity RNA methyltransferase RlmN</fullName>
        <ecNumber evidence="12">2.1.1.192</ecNumber>
    </recommendedName>
    <alternativeName>
        <fullName evidence="12">23S rRNA (adenine(2503)-C(2))-methyltransferase</fullName>
    </alternativeName>
    <alternativeName>
        <fullName evidence="12">23S rRNA m2A2503 methyltransferase</fullName>
    </alternativeName>
    <alternativeName>
        <fullName evidence="12">Ribosomal RNA large subunit methyltransferase N</fullName>
    </alternativeName>
    <alternativeName>
        <fullName evidence="12">tRNA (adenine(37)-C(2))-methyltransferase</fullName>
    </alternativeName>
    <alternativeName>
        <fullName evidence="12">tRNA m2A37 methyltransferase</fullName>
    </alternativeName>
</protein>
<keyword evidence="3 12" id="KW-0963">Cytoplasm</keyword>
<dbReference type="InterPro" id="IPR040072">
    <property type="entry name" value="Methyltransferase_A"/>
</dbReference>
<dbReference type="Proteomes" id="UP000824070">
    <property type="component" value="Unassembled WGS sequence"/>
</dbReference>
<evidence type="ECO:0000256" key="5">
    <source>
        <dbReference type="ARBA" id="ARBA00022603"/>
    </source>
</evidence>
<feature type="binding site" evidence="12">
    <location>
        <position position="114"/>
    </location>
    <ligand>
        <name>[4Fe-4S] cluster</name>
        <dbReference type="ChEBI" id="CHEBI:49883"/>
        <note>4Fe-4S-S-AdoMet</note>
    </ligand>
</feature>
<dbReference type="GO" id="GO:0070040">
    <property type="term" value="F:rRNA (adenine(2503)-C2-)-methyltransferase activity"/>
    <property type="evidence" value="ECO:0007669"/>
    <property type="project" value="UniProtKB-UniRule"/>
</dbReference>
<dbReference type="InterPro" id="IPR013785">
    <property type="entry name" value="Aldolase_TIM"/>
</dbReference>
<dbReference type="EMBL" id="DVMV01000041">
    <property type="protein sequence ID" value="HIU45620.1"/>
    <property type="molecule type" value="Genomic_DNA"/>
</dbReference>
<sequence length="351" mass="39527">MENLLGYTLEKMSSEFEARGQSKYRAKQVFAWIYVRNVLDFDSMSDVSKAFREELKSSFNLALPRIAYRQEGKDGTIKLLLQMEDGAKVETVMMPYDYGCPICVSSEVGCSMGCAFCASGLHKRERGLTAAEMVGELLVMNNVLREYGRSVTHINVMGTGEPFDNYDNVMDFIRIANCQFGLAIGARHITVSTCGLTEGIKRYGKEGLQTNLALSLHAPNDEIRNRIMPISRAFPMDKLFEALQEYGRDSGRRVTLEYILLSGINDSDECARELAALIRKYGVFAYVNLIPYNEVKEMPFKRASNNRVHAFHDLLLKLGINATVRKEWGEDIDAACGQLRAKTMDNKEKGQ</sequence>
<keyword evidence="8 12" id="KW-0819">tRNA processing</keyword>
<comment type="caution">
    <text evidence="14">The sequence shown here is derived from an EMBL/GenBank/DDBJ whole genome shotgun (WGS) entry which is preliminary data.</text>
</comment>
<dbReference type="InterPro" id="IPR007197">
    <property type="entry name" value="rSAM"/>
</dbReference>
<evidence type="ECO:0000256" key="8">
    <source>
        <dbReference type="ARBA" id="ARBA00022694"/>
    </source>
</evidence>
<dbReference type="InterPro" id="IPR058240">
    <property type="entry name" value="rSAM_sf"/>
</dbReference>
<dbReference type="GO" id="GO:0000049">
    <property type="term" value="F:tRNA binding"/>
    <property type="evidence" value="ECO:0007669"/>
    <property type="project" value="UniProtKB-UniRule"/>
</dbReference>
<evidence type="ECO:0000256" key="12">
    <source>
        <dbReference type="HAMAP-Rule" id="MF_01849"/>
    </source>
</evidence>
<comment type="cofactor">
    <cofactor evidence="12">
        <name>[4Fe-4S] cluster</name>
        <dbReference type="ChEBI" id="CHEBI:49883"/>
    </cofactor>
    <text evidence="12">Binds 1 [4Fe-4S] cluster. The cluster is coordinated with 3 cysteines and an exchangeable S-adenosyl-L-methionine.</text>
</comment>
<dbReference type="FunFam" id="3.20.20.70:FF:000014">
    <property type="entry name" value="Probable dual-specificity RNA methyltransferase RlmN"/>
    <property type="match status" value="1"/>
</dbReference>
<comment type="caution">
    <text evidence="12">Lacks conserved residue(s) required for the propagation of feature annotation.</text>
</comment>
<evidence type="ECO:0000256" key="4">
    <source>
        <dbReference type="ARBA" id="ARBA00022552"/>
    </source>
</evidence>
<dbReference type="EC" id="2.1.1.192" evidence="12"/>
<evidence type="ECO:0000256" key="1">
    <source>
        <dbReference type="ARBA" id="ARBA00004496"/>
    </source>
</evidence>
<reference evidence="14" key="2">
    <citation type="journal article" date="2021" name="PeerJ">
        <title>Extensive microbial diversity within the chicken gut microbiome revealed by metagenomics and culture.</title>
        <authorList>
            <person name="Gilroy R."/>
            <person name="Ravi A."/>
            <person name="Getino M."/>
            <person name="Pursley I."/>
            <person name="Horton D.L."/>
            <person name="Alikhan N.F."/>
            <person name="Baker D."/>
            <person name="Gharbi K."/>
            <person name="Hall N."/>
            <person name="Watson M."/>
            <person name="Adriaenssens E.M."/>
            <person name="Foster-Nyarko E."/>
            <person name="Jarju S."/>
            <person name="Secka A."/>
            <person name="Antonio M."/>
            <person name="Oren A."/>
            <person name="Chaudhuri R.R."/>
            <person name="La Ragione R."/>
            <person name="Hildebrand F."/>
            <person name="Pallen M.J."/>
        </authorList>
    </citation>
    <scope>NUCLEOTIDE SEQUENCE</scope>
    <source>
        <strain evidence="14">ChiGjej1B1-22543</strain>
    </source>
</reference>
<comment type="subcellular location">
    <subcellularLocation>
        <location evidence="1 12">Cytoplasm</location>
    </subcellularLocation>
</comment>
<dbReference type="PANTHER" id="PTHR30544">
    <property type="entry name" value="23S RRNA METHYLTRANSFERASE"/>
    <property type="match status" value="1"/>
</dbReference>
<dbReference type="PROSITE" id="PS51918">
    <property type="entry name" value="RADICAL_SAM"/>
    <property type="match status" value="1"/>
</dbReference>
<dbReference type="GO" id="GO:0030488">
    <property type="term" value="P:tRNA methylation"/>
    <property type="evidence" value="ECO:0007669"/>
    <property type="project" value="UniProtKB-UniRule"/>
</dbReference>
<feature type="active site" description="S-methylcysteine intermediate" evidence="12">
    <location>
        <position position="336"/>
    </location>
</feature>
<keyword evidence="6 12" id="KW-0808">Transferase</keyword>
<feature type="binding site" evidence="12">
    <location>
        <position position="293"/>
    </location>
    <ligand>
        <name>S-adenosyl-L-methionine</name>
        <dbReference type="ChEBI" id="CHEBI:59789"/>
    </ligand>
</feature>
<dbReference type="InterPro" id="IPR027492">
    <property type="entry name" value="RNA_MTrfase_RlmN"/>
</dbReference>
<dbReference type="GO" id="GO:0051539">
    <property type="term" value="F:4 iron, 4 sulfur cluster binding"/>
    <property type="evidence" value="ECO:0007669"/>
    <property type="project" value="UniProtKB-UniRule"/>
</dbReference>
<feature type="domain" description="Radical SAM core" evidence="13">
    <location>
        <begin position="96"/>
        <end position="331"/>
    </location>
</feature>
<keyword evidence="2 12" id="KW-0004">4Fe-4S</keyword>
<gene>
    <name evidence="12 14" type="primary">rlmN</name>
    <name evidence="14" type="ORF">IAC52_04915</name>
</gene>
<dbReference type="HAMAP" id="MF_01849">
    <property type="entry name" value="RNA_methyltr_RlmN"/>
    <property type="match status" value="1"/>
</dbReference>
<evidence type="ECO:0000259" key="13">
    <source>
        <dbReference type="PROSITE" id="PS51918"/>
    </source>
</evidence>
<comment type="miscellaneous">
    <text evidence="12">Reaction proceeds by a ping-pong mechanism involving intermediate methylation of a conserved cysteine residue.</text>
</comment>
<proteinExistence type="inferred from homology"/>
<dbReference type="SFLD" id="SFLDG01062">
    <property type="entry name" value="methyltransferase_(Class_A)"/>
    <property type="match status" value="1"/>
</dbReference>
<dbReference type="SFLD" id="SFLDF00275">
    <property type="entry name" value="adenosine_C2_methyltransferase"/>
    <property type="match status" value="1"/>
</dbReference>
<keyword evidence="4 12" id="KW-0698">rRNA processing</keyword>
<keyword evidence="12" id="KW-1015">Disulfide bond</keyword>
<dbReference type="PIRSF" id="PIRSF006004">
    <property type="entry name" value="CHP00048"/>
    <property type="match status" value="1"/>
</dbReference>
<keyword evidence="11 12" id="KW-0411">Iron-sulfur</keyword>
<dbReference type="Gene3D" id="1.10.150.530">
    <property type="match status" value="1"/>
</dbReference>
<keyword evidence="7 12" id="KW-0949">S-adenosyl-L-methionine</keyword>
<evidence type="ECO:0000256" key="10">
    <source>
        <dbReference type="ARBA" id="ARBA00023004"/>
    </source>
</evidence>
<dbReference type="InterPro" id="IPR004383">
    <property type="entry name" value="rRNA_lsu_MTrfase_RlmN/Cfr"/>
</dbReference>
<dbReference type="Gene3D" id="3.20.20.70">
    <property type="entry name" value="Aldolase class I"/>
    <property type="match status" value="1"/>
</dbReference>
<comment type="similarity">
    <text evidence="12">Belongs to the radical SAM superfamily. RlmN family.</text>
</comment>
<dbReference type="Pfam" id="PF04055">
    <property type="entry name" value="Radical_SAM"/>
    <property type="match status" value="1"/>
</dbReference>
<dbReference type="PANTHER" id="PTHR30544:SF5">
    <property type="entry name" value="RADICAL SAM CORE DOMAIN-CONTAINING PROTEIN"/>
    <property type="match status" value="1"/>
</dbReference>
<feature type="binding site" evidence="12">
    <location>
        <begin position="160"/>
        <end position="161"/>
    </location>
    <ligand>
        <name>S-adenosyl-L-methionine</name>
        <dbReference type="ChEBI" id="CHEBI:59789"/>
    </ligand>
</feature>
<feature type="binding site" evidence="12">
    <location>
        <begin position="215"/>
        <end position="217"/>
    </location>
    <ligand>
        <name>S-adenosyl-L-methionine</name>
        <dbReference type="ChEBI" id="CHEBI:59789"/>
    </ligand>
</feature>
<name>A0A9D1S3C9_9FIRM</name>
<reference evidence="14" key="1">
    <citation type="submission" date="2020-10" db="EMBL/GenBank/DDBJ databases">
        <authorList>
            <person name="Gilroy R."/>
        </authorList>
    </citation>
    <scope>NUCLEOTIDE SEQUENCE</scope>
    <source>
        <strain evidence="14">ChiGjej1B1-22543</strain>
    </source>
</reference>
<evidence type="ECO:0000256" key="9">
    <source>
        <dbReference type="ARBA" id="ARBA00022723"/>
    </source>
</evidence>
<accession>A0A9D1S3C9</accession>
<dbReference type="SUPFAM" id="SSF102114">
    <property type="entry name" value="Radical SAM enzymes"/>
    <property type="match status" value="1"/>
</dbReference>
<dbReference type="GO" id="GO:0070475">
    <property type="term" value="P:rRNA base methylation"/>
    <property type="evidence" value="ECO:0007669"/>
    <property type="project" value="UniProtKB-UniRule"/>
</dbReference>
<dbReference type="AlphaFoldDB" id="A0A9D1S3C9"/>
<evidence type="ECO:0000256" key="3">
    <source>
        <dbReference type="ARBA" id="ARBA00022490"/>
    </source>
</evidence>
<feature type="binding site" evidence="12">
    <location>
        <position position="117"/>
    </location>
    <ligand>
        <name>[4Fe-4S] cluster</name>
        <dbReference type="ChEBI" id="CHEBI:49883"/>
        <note>4Fe-4S-S-AdoMet</note>
    </ligand>
</feature>
<comment type="catalytic activity">
    <reaction evidence="12">
        <text>adenosine(37) in tRNA + 2 reduced [2Fe-2S]-[ferredoxin] + 2 S-adenosyl-L-methionine = 2-methyladenosine(37) in tRNA + 5'-deoxyadenosine + L-methionine + 2 oxidized [2Fe-2S]-[ferredoxin] + S-adenosyl-L-homocysteine</text>
        <dbReference type="Rhea" id="RHEA:43332"/>
        <dbReference type="Rhea" id="RHEA-COMP:10000"/>
        <dbReference type="Rhea" id="RHEA-COMP:10001"/>
        <dbReference type="Rhea" id="RHEA-COMP:10162"/>
        <dbReference type="Rhea" id="RHEA-COMP:10485"/>
        <dbReference type="ChEBI" id="CHEBI:17319"/>
        <dbReference type="ChEBI" id="CHEBI:33737"/>
        <dbReference type="ChEBI" id="CHEBI:33738"/>
        <dbReference type="ChEBI" id="CHEBI:57844"/>
        <dbReference type="ChEBI" id="CHEBI:57856"/>
        <dbReference type="ChEBI" id="CHEBI:59789"/>
        <dbReference type="ChEBI" id="CHEBI:74411"/>
        <dbReference type="ChEBI" id="CHEBI:74497"/>
        <dbReference type="EC" id="2.1.1.192"/>
    </reaction>
</comment>
<dbReference type="CDD" id="cd01335">
    <property type="entry name" value="Radical_SAM"/>
    <property type="match status" value="1"/>
</dbReference>
<keyword evidence="10 12" id="KW-0408">Iron</keyword>
<feature type="active site" description="Proton acceptor" evidence="12">
    <location>
        <position position="90"/>
    </location>
</feature>
<evidence type="ECO:0000313" key="15">
    <source>
        <dbReference type="Proteomes" id="UP000824070"/>
    </source>
</evidence>
<comment type="catalytic activity">
    <reaction evidence="12">
        <text>adenosine(2503) in 23S rRNA + 2 reduced [2Fe-2S]-[ferredoxin] + 2 S-adenosyl-L-methionine = 2-methyladenosine(2503) in 23S rRNA + 5'-deoxyadenosine + L-methionine + 2 oxidized [2Fe-2S]-[ferredoxin] + S-adenosyl-L-homocysteine</text>
        <dbReference type="Rhea" id="RHEA:42916"/>
        <dbReference type="Rhea" id="RHEA-COMP:10000"/>
        <dbReference type="Rhea" id="RHEA-COMP:10001"/>
        <dbReference type="Rhea" id="RHEA-COMP:10152"/>
        <dbReference type="Rhea" id="RHEA-COMP:10282"/>
        <dbReference type="ChEBI" id="CHEBI:17319"/>
        <dbReference type="ChEBI" id="CHEBI:33737"/>
        <dbReference type="ChEBI" id="CHEBI:33738"/>
        <dbReference type="ChEBI" id="CHEBI:57844"/>
        <dbReference type="ChEBI" id="CHEBI:57856"/>
        <dbReference type="ChEBI" id="CHEBI:59789"/>
        <dbReference type="ChEBI" id="CHEBI:74411"/>
        <dbReference type="ChEBI" id="CHEBI:74497"/>
        <dbReference type="EC" id="2.1.1.192"/>
    </reaction>
</comment>
<dbReference type="Pfam" id="PF21016">
    <property type="entry name" value="RlmN_N"/>
    <property type="match status" value="1"/>
</dbReference>
<keyword evidence="5 12" id="KW-0489">Methyltransferase</keyword>
<evidence type="ECO:0000256" key="2">
    <source>
        <dbReference type="ARBA" id="ARBA00022485"/>
    </source>
</evidence>
<feature type="binding site" evidence="12">
    <location>
        <position position="192"/>
    </location>
    <ligand>
        <name>S-adenosyl-L-methionine</name>
        <dbReference type="ChEBI" id="CHEBI:59789"/>
    </ligand>
</feature>
<evidence type="ECO:0000256" key="11">
    <source>
        <dbReference type="ARBA" id="ARBA00023014"/>
    </source>
</evidence>
<dbReference type="GO" id="GO:0046872">
    <property type="term" value="F:metal ion binding"/>
    <property type="evidence" value="ECO:0007669"/>
    <property type="project" value="UniProtKB-KW"/>
</dbReference>
<dbReference type="InterPro" id="IPR048641">
    <property type="entry name" value="RlmN_N"/>
</dbReference>
<organism evidence="14 15">
    <name type="scientific">Candidatus Alloenteromonas pullicola</name>
    <dbReference type="NCBI Taxonomy" id="2840784"/>
    <lineage>
        <taxon>Bacteria</taxon>
        <taxon>Bacillati</taxon>
        <taxon>Bacillota</taxon>
        <taxon>Bacillota incertae sedis</taxon>
        <taxon>Candidatus Alloenteromonas</taxon>
    </lineage>
</organism>
<keyword evidence="9 12" id="KW-0479">Metal-binding</keyword>
<dbReference type="SFLD" id="SFLDS00029">
    <property type="entry name" value="Radical_SAM"/>
    <property type="match status" value="1"/>
</dbReference>
<evidence type="ECO:0000256" key="6">
    <source>
        <dbReference type="ARBA" id="ARBA00022679"/>
    </source>
</evidence>
<evidence type="ECO:0000313" key="14">
    <source>
        <dbReference type="EMBL" id="HIU45620.1"/>
    </source>
</evidence>